<feature type="domain" description="WGR" evidence="1">
    <location>
        <begin position="11"/>
        <end position="75"/>
    </location>
</feature>
<dbReference type="Pfam" id="PF05406">
    <property type="entry name" value="WGR"/>
    <property type="match status" value="1"/>
</dbReference>
<name>A0A5N0DSJ7_9NOCA</name>
<dbReference type="AlphaFoldDB" id="A0A5N0DSJ7"/>
<dbReference type="InterPro" id="IPR049809">
    <property type="entry name" value="YehF/YfeS-like_WGR"/>
</dbReference>
<evidence type="ECO:0000313" key="3">
    <source>
        <dbReference type="Proteomes" id="UP000323876"/>
    </source>
</evidence>
<comment type="caution">
    <text evidence="2">The sequence shown here is derived from an EMBL/GenBank/DDBJ whole genome shotgun (WGS) entry which is preliminary data.</text>
</comment>
<reference evidence="2 3" key="1">
    <citation type="submission" date="2019-09" db="EMBL/GenBank/DDBJ databases">
        <authorList>
            <person name="Wang X."/>
        </authorList>
    </citation>
    <scope>NUCLEOTIDE SEQUENCE [LARGE SCALE GENOMIC DNA]</scope>
    <source>
        <strain evidence="2 3">CICC 11023</strain>
    </source>
</reference>
<evidence type="ECO:0000259" key="1">
    <source>
        <dbReference type="Pfam" id="PF05406"/>
    </source>
</evidence>
<organism evidence="2 3">
    <name type="scientific">Nocardia colli</name>
    <dbReference type="NCBI Taxonomy" id="2545717"/>
    <lineage>
        <taxon>Bacteria</taxon>
        <taxon>Bacillati</taxon>
        <taxon>Actinomycetota</taxon>
        <taxon>Actinomycetes</taxon>
        <taxon>Mycobacteriales</taxon>
        <taxon>Nocardiaceae</taxon>
        <taxon>Nocardia</taxon>
    </lineage>
</organism>
<sequence length="348" mass="39164">MKQDEGVPEVRYFEKNDDGVVRFWRIRREGIRCHMSWGQVGGRTQGSSMTLDDLAHAERHLARKIGEKQRQGYIEMAPRAAEAADEMADAPLLDVMRAHEDKRYAGAWNAYWAGYAAVAGHAGVFAKFHDFQGGPGPFYDYLVLSEDERRALHFVVKQPGHDSRTVSAFLDFVCPRMELAFDGRSHHKLPLPAPIGRFDHVLFRAPSLCGNRYGGRIGGAVPILDCEICDDDTETLVEARMQGRDAMPSTSWDREPYPVIDLKFDLRSANGFAELGGRSSLREKTFKVYRRSMLERGIRLLSAAEPGSRFEIRNYRREILALAPADVAPQTPAEIDRFLLGDVAGQHD</sequence>
<dbReference type="Proteomes" id="UP000323876">
    <property type="component" value="Unassembled WGS sequence"/>
</dbReference>
<protein>
    <submittedName>
        <fullName evidence="2">WGR domain-containing protein</fullName>
    </submittedName>
</protein>
<dbReference type="EMBL" id="VXLC01000045">
    <property type="protein sequence ID" value="KAA8879656.1"/>
    <property type="molecule type" value="Genomic_DNA"/>
</dbReference>
<evidence type="ECO:0000313" key="2">
    <source>
        <dbReference type="EMBL" id="KAA8879656.1"/>
    </source>
</evidence>
<keyword evidence="3" id="KW-1185">Reference proteome</keyword>
<accession>A0A5N0DSJ7</accession>
<gene>
    <name evidence="2" type="ORF">F3087_43645</name>
</gene>
<dbReference type="CDD" id="cd07996">
    <property type="entry name" value="WGR_MMR_like"/>
    <property type="match status" value="1"/>
</dbReference>
<dbReference type="OrthoDB" id="4052372at2"/>
<proteinExistence type="predicted"/>
<dbReference type="Gene3D" id="2.20.140.10">
    <property type="entry name" value="WGR domain"/>
    <property type="match status" value="1"/>
</dbReference>
<dbReference type="InterPro" id="IPR008893">
    <property type="entry name" value="WGR_domain"/>
</dbReference>